<dbReference type="EMBL" id="LFJN01000007">
    <property type="protein sequence ID" value="KPI42394.1"/>
    <property type="molecule type" value="Genomic_DNA"/>
</dbReference>
<feature type="transmembrane region" description="Helical" evidence="8">
    <location>
        <begin position="15"/>
        <end position="33"/>
    </location>
</feature>
<feature type="transmembrane region" description="Helical" evidence="8">
    <location>
        <begin position="431"/>
        <end position="452"/>
    </location>
</feature>
<evidence type="ECO:0000256" key="5">
    <source>
        <dbReference type="ARBA" id="ARBA00022989"/>
    </source>
</evidence>
<accession>A0A0N1P0P5</accession>
<feature type="transmembrane region" description="Helical" evidence="8">
    <location>
        <begin position="286"/>
        <end position="304"/>
    </location>
</feature>
<protein>
    <submittedName>
        <fullName evidence="10">Sugar transporter STL1</fullName>
    </submittedName>
</protein>
<dbReference type="InterPro" id="IPR005829">
    <property type="entry name" value="Sugar_transporter_CS"/>
</dbReference>
<dbReference type="PANTHER" id="PTHR48022:SF28">
    <property type="entry name" value="MAJOR FACILITATOR SUPERFAMILY (MFS) PROFILE DOMAIN-CONTAINING PROTEIN-RELATED"/>
    <property type="match status" value="1"/>
</dbReference>
<dbReference type="GO" id="GO:0016020">
    <property type="term" value="C:membrane"/>
    <property type="evidence" value="ECO:0007669"/>
    <property type="project" value="UniProtKB-SubCell"/>
</dbReference>
<feature type="transmembrane region" description="Helical" evidence="8">
    <location>
        <begin position="150"/>
        <end position="172"/>
    </location>
</feature>
<dbReference type="PROSITE" id="PS50850">
    <property type="entry name" value="MFS"/>
    <property type="match status" value="1"/>
</dbReference>
<dbReference type="NCBIfam" id="TIGR00879">
    <property type="entry name" value="SP"/>
    <property type="match status" value="1"/>
</dbReference>
<dbReference type="GeneID" id="28741877"/>
<name>A0A0N1P0P5_9EURO</name>
<evidence type="ECO:0000259" key="9">
    <source>
        <dbReference type="PROSITE" id="PS50850"/>
    </source>
</evidence>
<dbReference type="PANTHER" id="PTHR48022">
    <property type="entry name" value="PLASTIDIC GLUCOSE TRANSPORTER 4"/>
    <property type="match status" value="1"/>
</dbReference>
<keyword evidence="4 8" id="KW-0812">Transmembrane</keyword>
<evidence type="ECO:0000256" key="7">
    <source>
        <dbReference type="RuleBase" id="RU003346"/>
    </source>
</evidence>
<dbReference type="InterPro" id="IPR050360">
    <property type="entry name" value="MFS_Sugar_Transporters"/>
</dbReference>
<evidence type="ECO:0000256" key="2">
    <source>
        <dbReference type="ARBA" id="ARBA00010992"/>
    </source>
</evidence>
<feature type="transmembrane region" description="Helical" evidence="8">
    <location>
        <begin position="92"/>
        <end position="113"/>
    </location>
</feature>
<dbReference type="InterPro" id="IPR036259">
    <property type="entry name" value="MFS_trans_sf"/>
</dbReference>
<dbReference type="VEuPathDB" id="FungiDB:AB675_9462"/>
<dbReference type="AlphaFoldDB" id="A0A0N1P0P5"/>
<dbReference type="Proteomes" id="UP000038010">
    <property type="component" value="Unassembled WGS sequence"/>
</dbReference>
<keyword evidence="11" id="KW-1185">Reference proteome</keyword>
<dbReference type="Pfam" id="PF00083">
    <property type="entry name" value="Sugar_tr"/>
    <property type="match status" value="1"/>
</dbReference>
<dbReference type="InterPro" id="IPR003663">
    <property type="entry name" value="Sugar/inositol_transpt"/>
</dbReference>
<evidence type="ECO:0000313" key="10">
    <source>
        <dbReference type="EMBL" id="KPI42394.1"/>
    </source>
</evidence>
<keyword evidence="5 8" id="KW-1133">Transmembrane helix</keyword>
<evidence type="ECO:0000256" key="4">
    <source>
        <dbReference type="ARBA" id="ARBA00022692"/>
    </source>
</evidence>
<dbReference type="PRINTS" id="PR00171">
    <property type="entry name" value="SUGRTRNSPORT"/>
</dbReference>
<comment type="similarity">
    <text evidence="2 7">Belongs to the major facilitator superfamily. Sugar transporter (TC 2.A.1.1) family.</text>
</comment>
<keyword evidence="3 7" id="KW-0813">Transport</keyword>
<evidence type="ECO:0000256" key="3">
    <source>
        <dbReference type="ARBA" id="ARBA00022448"/>
    </source>
</evidence>
<organism evidence="10 11">
    <name type="scientific">Cyphellophora attinorum</name>
    <dbReference type="NCBI Taxonomy" id="1664694"/>
    <lineage>
        <taxon>Eukaryota</taxon>
        <taxon>Fungi</taxon>
        <taxon>Dikarya</taxon>
        <taxon>Ascomycota</taxon>
        <taxon>Pezizomycotina</taxon>
        <taxon>Eurotiomycetes</taxon>
        <taxon>Chaetothyriomycetidae</taxon>
        <taxon>Chaetothyriales</taxon>
        <taxon>Cyphellophoraceae</taxon>
        <taxon>Cyphellophora</taxon>
    </lineage>
</organism>
<keyword evidence="6 8" id="KW-0472">Membrane</keyword>
<feature type="transmembrane region" description="Helical" evidence="8">
    <location>
        <begin position="310"/>
        <end position="331"/>
    </location>
</feature>
<comment type="caution">
    <text evidence="10">The sequence shown here is derived from an EMBL/GenBank/DDBJ whole genome shotgun (WGS) entry which is preliminary data.</text>
</comment>
<dbReference type="GO" id="GO:0005351">
    <property type="term" value="F:carbohydrate:proton symporter activity"/>
    <property type="evidence" value="ECO:0007669"/>
    <property type="project" value="TreeGrafter"/>
</dbReference>
<dbReference type="PROSITE" id="PS00216">
    <property type="entry name" value="SUGAR_TRANSPORT_1"/>
    <property type="match status" value="1"/>
</dbReference>
<gene>
    <name evidence="10" type="ORF">AB675_9462</name>
</gene>
<reference evidence="10 11" key="1">
    <citation type="submission" date="2015-06" db="EMBL/GenBank/DDBJ databases">
        <title>Draft genome of the ant-associated black yeast Phialophora attae CBS 131958.</title>
        <authorList>
            <person name="Moreno L.F."/>
            <person name="Stielow B.J."/>
            <person name="de Hoog S."/>
            <person name="Vicente V.A."/>
            <person name="Weiss V.A."/>
            <person name="de Vries M."/>
            <person name="Cruz L.M."/>
            <person name="Souza E.M."/>
        </authorList>
    </citation>
    <scope>NUCLEOTIDE SEQUENCE [LARGE SCALE GENOMIC DNA]</scope>
    <source>
        <strain evidence="10 11">CBS 131958</strain>
    </source>
</reference>
<evidence type="ECO:0000256" key="8">
    <source>
        <dbReference type="SAM" id="Phobius"/>
    </source>
</evidence>
<keyword evidence="10" id="KW-0762">Sugar transport</keyword>
<feature type="domain" description="Major facilitator superfamily (MFS) profile" evidence="9">
    <location>
        <begin position="20"/>
        <end position="456"/>
    </location>
</feature>
<evidence type="ECO:0000256" key="6">
    <source>
        <dbReference type="ARBA" id="ARBA00023136"/>
    </source>
</evidence>
<proteinExistence type="inferred from homology"/>
<dbReference type="RefSeq" id="XP_018002357.1">
    <property type="nucleotide sequence ID" value="XM_018149997.1"/>
</dbReference>
<dbReference type="OrthoDB" id="6612291at2759"/>
<feature type="transmembrane region" description="Helical" evidence="8">
    <location>
        <begin position="64"/>
        <end position="86"/>
    </location>
</feature>
<dbReference type="Gene3D" id="1.20.1250.20">
    <property type="entry name" value="MFS general substrate transporter like domains"/>
    <property type="match status" value="1"/>
</dbReference>
<comment type="subcellular location">
    <subcellularLocation>
        <location evidence="1">Membrane</location>
        <topology evidence="1">Multi-pass membrane protein</topology>
    </subcellularLocation>
</comment>
<feature type="transmembrane region" description="Helical" evidence="8">
    <location>
        <begin position="338"/>
        <end position="358"/>
    </location>
</feature>
<sequence length="501" mass="54356">MPSSRKPFLGLRGNALSWAVTCVSGSAFLLFGYDQGLMGSIISTPYFLNAIDIKLTDAETISTIVSIYDIGCMIGCLIAAVLGVRLGRKQMITIGLSIMVVGAIIQASSFSVAQLCVGRIIAGFGNGMNTGNVPTWVSELSKAGSRGKMVATQLCIAAFGIVIAYWMNYGFFHLTGQIVWRFPVAFQASFALVALAFLPFLPESPRFLLAKERYEEADEVLAALADAPINDAGVQADKAAILTTIAHEDAKGQFSFLSIIYDKSGQKINIRILLAMSIQMLQEMPGINMVFYYSSVLFIGLGIADQTALVLGGVTSVSFWLGSVLGIFLVDKIGRKKLLYSGSITMLIGYCVYAPMISHGGDTQLWVAFGATCLVVAACGWSWLSVPWIYGAELLPVRYRHIGGALNAFTNWTFTFVIVKTGPIGLANIGWKLYIVYIVFTFLALPAVYFFYPETSGLTLEQIDGLFIKDRAHEVDEIERERAAKHGDEKGSIMAEATQLA</sequence>
<evidence type="ECO:0000256" key="1">
    <source>
        <dbReference type="ARBA" id="ARBA00004141"/>
    </source>
</evidence>
<dbReference type="InterPro" id="IPR005828">
    <property type="entry name" value="MFS_sugar_transport-like"/>
</dbReference>
<dbReference type="InterPro" id="IPR020846">
    <property type="entry name" value="MFS_dom"/>
</dbReference>
<feature type="transmembrane region" description="Helical" evidence="8">
    <location>
        <begin position="364"/>
        <end position="390"/>
    </location>
</feature>
<feature type="transmembrane region" description="Helical" evidence="8">
    <location>
        <begin position="178"/>
        <end position="201"/>
    </location>
</feature>
<feature type="transmembrane region" description="Helical" evidence="8">
    <location>
        <begin position="402"/>
        <end position="419"/>
    </location>
</feature>
<evidence type="ECO:0000313" key="11">
    <source>
        <dbReference type="Proteomes" id="UP000038010"/>
    </source>
</evidence>
<dbReference type="SUPFAM" id="SSF103473">
    <property type="entry name" value="MFS general substrate transporter"/>
    <property type="match status" value="1"/>
</dbReference>